<accession>A0AAV4DNF8</accession>
<name>A0AAV4DNF8_9GAST</name>
<organism evidence="2 3">
    <name type="scientific">Plakobranchus ocellatus</name>
    <dbReference type="NCBI Taxonomy" id="259542"/>
    <lineage>
        <taxon>Eukaryota</taxon>
        <taxon>Metazoa</taxon>
        <taxon>Spiralia</taxon>
        <taxon>Lophotrochozoa</taxon>
        <taxon>Mollusca</taxon>
        <taxon>Gastropoda</taxon>
        <taxon>Heterobranchia</taxon>
        <taxon>Euthyneura</taxon>
        <taxon>Panpulmonata</taxon>
        <taxon>Sacoglossa</taxon>
        <taxon>Placobranchoidea</taxon>
        <taxon>Plakobranchidae</taxon>
        <taxon>Plakobranchus</taxon>
    </lineage>
</organism>
<keyword evidence="1" id="KW-0812">Transmembrane</keyword>
<keyword evidence="1" id="KW-1133">Transmembrane helix</keyword>
<proteinExistence type="predicted"/>
<evidence type="ECO:0000313" key="3">
    <source>
        <dbReference type="Proteomes" id="UP000735302"/>
    </source>
</evidence>
<dbReference type="AlphaFoldDB" id="A0AAV4DNF8"/>
<sequence>MTLSEGMEQIRGPIVNKQDTTTVCLTSVHFSNKIKLNYLRCMEDPEHERDKSLLRDFRSSSCFSHLENLGLPDSNGAHTVMPRDTIFLKMLVLAFIILLVALVKTT</sequence>
<keyword evidence="1" id="KW-0472">Membrane</keyword>
<feature type="transmembrane region" description="Helical" evidence="1">
    <location>
        <begin position="86"/>
        <end position="103"/>
    </location>
</feature>
<keyword evidence="3" id="KW-1185">Reference proteome</keyword>
<gene>
    <name evidence="2" type="ORF">PoB_007201400</name>
</gene>
<comment type="caution">
    <text evidence="2">The sequence shown here is derived from an EMBL/GenBank/DDBJ whole genome shotgun (WGS) entry which is preliminary data.</text>
</comment>
<evidence type="ECO:0000313" key="2">
    <source>
        <dbReference type="EMBL" id="GFO45509.1"/>
    </source>
</evidence>
<dbReference type="EMBL" id="BLXT01008064">
    <property type="protein sequence ID" value="GFO45509.1"/>
    <property type="molecule type" value="Genomic_DNA"/>
</dbReference>
<reference evidence="2 3" key="1">
    <citation type="journal article" date="2021" name="Elife">
        <title>Chloroplast acquisition without the gene transfer in kleptoplastic sea slugs, Plakobranchus ocellatus.</title>
        <authorList>
            <person name="Maeda T."/>
            <person name="Takahashi S."/>
            <person name="Yoshida T."/>
            <person name="Shimamura S."/>
            <person name="Takaki Y."/>
            <person name="Nagai Y."/>
            <person name="Toyoda A."/>
            <person name="Suzuki Y."/>
            <person name="Arimoto A."/>
            <person name="Ishii H."/>
            <person name="Satoh N."/>
            <person name="Nishiyama T."/>
            <person name="Hasebe M."/>
            <person name="Maruyama T."/>
            <person name="Minagawa J."/>
            <person name="Obokata J."/>
            <person name="Shigenobu S."/>
        </authorList>
    </citation>
    <scope>NUCLEOTIDE SEQUENCE [LARGE SCALE GENOMIC DNA]</scope>
</reference>
<protein>
    <submittedName>
        <fullName evidence="2">Uncharacterized protein</fullName>
    </submittedName>
</protein>
<evidence type="ECO:0000256" key="1">
    <source>
        <dbReference type="SAM" id="Phobius"/>
    </source>
</evidence>
<dbReference type="Proteomes" id="UP000735302">
    <property type="component" value="Unassembled WGS sequence"/>
</dbReference>